<evidence type="ECO:0000313" key="2">
    <source>
        <dbReference type="EMBL" id="SVA45466.1"/>
    </source>
</evidence>
<dbReference type="InterPro" id="IPR001128">
    <property type="entry name" value="Cyt_P450"/>
</dbReference>
<name>A0A381VYW1_9ZZZZ</name>
<dbReference type="PANTHER" id="PTHR46696">
    <property type="entry name" value="P450, PUTATIVE (EUROFUNG)-RELATED"/>
    <property type="match status" value="1"/>
</dbReference>
<dbReference type="Pfam" id="PF00067">
    <property type="entry name" value="p450"/>
    <property type="match status" value="1"/>
</dbReference>
<dbReference type="GO" id="GO:0020037">
    <property type="term" value="F:heme binding"/>
    <property type="evidence" value="ECO:0007669"/>
    <property type="project" value="InterPro"/>
</dbReference>
<dbReference type="GO" id="GO:0016705">
    <property type="term" value="F:oxidoreductase activity, acting on paired donors, with incorporation or reduction of molecular oxygen"/>
    <property type="evidence" value="ECO:0007669"/>
    <property type="project" value="InterPro"/>
</dbReference>
<dbReference type="PROSITE" id="PS00086">
    <property type="entry name" value="CYTOCHROME_P450"/>
    <property type="match status" value="1"/>
</dbReference>
<dbReference type="PANTHER" id="PTHR46696:SF1">
    <property type="entry name" value="CYTOCHROME P450 YJIB-RELATED"/>
    <property type="match status" value="1"/>
</dbReference>
<organism evidence="2">
    <name type="scientific">marine metagenome</name>
    <dbReference type="NCBI Taxonomy" id="408172"/>
    <lineage>
        <taxon>unclassified sequences</taxon>
        <taxon>metagenomes</taxon>
        <taxon>ecological metagenomes</taxon>
    </lineage>
</organism>
<reference evidence="2" key="1">
    <citation type="submission" date="2018-05" db="EMBL/GenBank/DDBJ databases">
        <authorList>
            <person name="Lanie J.A."/>
            <person name="Ng W.-L."/>
            <person name="Kazmierczak K.M."/>
            <person name="Andrzejewski T.M."/>
            <person name="Davidsen T.M."/>
            <person name="Wayne K.J."/>
            <person name="Tettelin H."/>
            <person name="Glass J.I."/>
            <person name="Rusch D."/>
            <person name="Podicherti R."/>
            <person name="Tsui H.-C.T."/>
            <person name="Winkler M.E."/>
        </authorList>
    </citation>
    <scope>NUCLEOTIDE SEQUENCE</scope>
</reference>
<sequence length="414" mass="47359">MNDDVSNLDLNSFDPSDIELFQDDRWRPYFARLRREAPVHYCPDSVYGPFWSVTTHELIKSVDTNHVDFSSAKGVSIVDEQEMPTSSDIEVQNFINMDPPRHDDQRKSVAPATAPSNLANLEPIIRNRVTEILDGLPRGETFNWVDRVSIELTASMLSVLFNFPHDDRRKLVHWSDVATSATQFVGDDDLEEKMAVIMAELQECGMAFYQLWFERQAQDPQFDLISMLVHSEATQNMHEDPGLFLGTILLLIVGGNDTTRNSISGGVLALNQFPEEYEKLRANHALIPSMVSEMVRWQTPVIHMRRQAVRDVELGGQTIKEGDKVLMWYLSGNRDESVFEDADRFIIDRPNVRHHLSFGFGVHRCMGNRLAEMQLRVLWEEIMASFNNIELVGDVERVPSNFIRGIRNVPVRVS</sequence>
<dbReference type="InterPro" id="IPR002397">
    <property type="entry name" value="Cyt_P450_B"/>
</dbReference>
<accession>A0A381VYW1</accession>
<dbReference type="PRINTS" id="PR00359">
    <property type="entry name" value="BP450"/>
</dbReference>
<gene>
    <name evidence="2" type="ORF">METZ01_LOCUS98320</name>
</gene>
<dbReference type="EMBL" id="UINC01010201">
    <property type="protein sequence ID" value="SVA45466.1"/>
    <property type="molecule type" value="Genomic_DNA"/>
</dbReference>
<comment type="similarity">
    <text evidence="1">Belongs to the cytochrome P450 family.</text>
</comment>
<dbReference type="GO" id="GO:0004497">
    <property type="term" value="F:monooxygenase activity"/>
    <property type="evidence" value="ECO:0007669"/>
    <property type="project" value="InterPro"/>
</dbReference>
<protein>
    <recommendedName>
        <fullName evidence="3">Cytochrome P450</fullName>
    </recommendedName>
</protein>
<evidence type="ECO:0000256" key="1">
    <source>
        <dbReference type="ARBA" id="ARBA00010617"/>
    </source>
</evidence>
<dbReference type="GO" id="GO:0005506">
    <property type="term" value="F:iron ion binding"/>
    <property type="evidence" value="ECO:0007669"/>
    <property type="project" value="InterPro"/>
</dbReference>
<proteinExistence type="inferred from homology"/>
<dbReference type="Gene3D" id="1.10.630.10">
    <property type="entry name" value="Cytochrome P450"/>
    <property type="match status" value="1"/>
</dbReference>
<dbReference type="AlphaFoldDB" id="A0A381VYW1"/>
<dbReference type="SUPFAM" id="SSF48264">
    <property type="entry name" value="Cytochrome P450"/>
    <property type="match status" value="1"/>
</dbReference>
<dbReference type="InterPro" id="IPR017972">
    <property type="entry name" value="Cyt_P450_CS"/>
</dbReference>
<evidence type="ECO:0008006" key="3">
    <source>
        <dbReference type="Google" id="ProtNLM"/>
    </source>
</evidence>
<dbReference type="CDD" id="cd11033">
    <property type="entry name" value="CYP142-like"/>
    <property type="match status" value="1"/>
</dbReference>
<dbReference type="InterPro" id="IPR036396">
    <property type="entry name" value="Cyt_P450_sf"/>
</dbReference>